<accession>A0A6G1GAH4</accession>
<dbReference type="RefSeq" id="XP_033536470.1">
    <property type="nucleotide sequence ID" value="XM_033674583.1"/>
</dbReference>
<evidence type="ECO:0000313" key="1">
    <source>
        <dbReference type="EMBL" id="KAF1814839.1"/>
    </source>
</evidence>
<dbReference type="AlphaFoldDB" id="A0A6G1GAH4"/>
<proteinExistence type="predicted"/>
<dbReference type="Proteomes" id="UP000504638">
    <property type="component" value="Unplaced"/>
</dbReference>
<dbReference type="OrthoDB" id="4538483at2759"/>
<organism evidence="1">
    <name type="scientific">Eremomyces bilateralis CBS 781.70</name>
    <dbReference type="NCBI Taxonomy" id="1392243"/>
    <lineage>
        <taxon>Eukaryota</taxon>
        <taxon>Fungi</taxon>
        <taxon>Dikarya</taxon>
        <taxon>Ascomycota</taxon>
        <taxon>Pezizomycotina</taxon>
        <taxon>Dothideomycetes</taxon>
        <taxon>Dothideomycetes incertae sedis</taxon>
        <taxon>Eremomycetales</taxon>
        <taxon>Eremomycetaceae</taxon>
        <taxon>Eremomyces</taxon>
    </lineage>
</organism>
<evidence type="ECO:0000313" key="2">
    <source>
        <dbReference type="Proteomes" id="UP000504638"/>
    </source>
</evidence>
<dbReference type="GeneID" id="54415153"/>
<reference evidence="1 3" key="1">
    <citation type="submission" date="2020-01" db="EMBL/GenBank/DDBJ databases">
        <authorList>
            <consortium name="DOE Joint Genome Institute"/>
            <person name="Haridas S."/>
            <person name="Albert R."/>
            <person name="Binder M."/>
            <person name="Bloem J."/>
            <person name="Labutti K."/>
            <person name="Salamov A."/>
            <person name="Andreopoulos B."/>
            <person name="Baker S.E."/>
            <person name="Barry K."/>
            <person name="Bills G."/>
            <person name="Bluhm B.H."/>
            <person name="Cannon C."/>
            <person name="Castanera R."/>
            <person name="Culley D.E."/>
            <person name="Daum C."/>
            <person name="Ezra D."/>
            <person name="Gonzalez J.B."/>
            <person name="Henrissat B."/>
            <person name="Kuo A."/>
            <person name="Liang C."/>
            <person name="Lipzen A."/>
            <person name="Lutzoni F."/>
            <person name="Magnuson J."/>
            <person name="Mondo S."/>
            <person name="Nolan M."/>
            <person name="Ohm R."/>
            <person name="Pangilinan J."/>
            <person name="Park H.-J."/>
            <person name="Ramirez L."/>
            <person name="Alfaro M."/>
            <person name="Sun H."/>
            <person name="Tritt A."/>
            <person name="Yoshinaga Y."/>
            <person name="Zwiers L.-H."/>
            <person name="Turgeon B.G."/>
            <person name="Goodwin S.B."/>
            <person name="Spatafora J.W."/>
            <person name="Crous P.W."/>
            <person name="Grigoriev I.V."/>
        </authorList>
    </citation>
    <scope>NUCLEOTIDE SEQUENCE</scope>
    <source>
        <strain evidence="1 3">CBS 781.70</strain>
    </source>
</reference>
<sequence length="664" mass="74073">MATSQPSPLLVDLLDHINSISTDTTPLDPRLFEDCARILPSHITPTQSQSLILALYRLSFANPPHDLFPVTTLLEALIHPVAFDDILAIDPPVDFISGLALAARPFHSLCLSILEKAAQDASLARRLATTHPQAFVALVGFWLISDDEQLSRRAGNLLQDLLRVDVETGAGDEDPSGTPGSGIVSSAGWRGTVWRRVFRDRDTYEAIIRVCDTECHPEFEGVEIGERTVRQVRSTARARLLEWIPEVARMDWDAVTRDHLASETSCAHLKSFRYGLLELAVDHGYDKMDVVVYRIACNAISELITIQESWEDRYGLYRDRHIASLTVRSASSRSLEAIKSLGFHDRFTSMYLHPQGDHGYDELDMNLLGPAVVEYVMVYVSSYPDLFGQSPFCKQVLDKFETTFDQPPRLWGDDGAGDLAVLRFFPKRYLLQSPTPHQGINVLGFLDPKLGDDALLRTFAAVFACQTRGFGTVPSAARSADAHITDDDRSAARLLYYQFLEKYSNMWYFIGFHADAGPARKDVVLAALDLIDAMIDVKWSTSTAWITAEELRSIAERYESRPPTGILALISGEAMSNVVTNLMSIPKSMSLARDDDHAMHEIATRRFDVLAKLFKSLSREAAERNNKDEQTTLNSLAEQIQRRLGAGVWPRAATRATSIATQSR</sequence>
<reference evidence="3" key="2">
    <citation type="submission" date="2020-04" db="EMBL/GenBank/DDBJ databases">
        <authorList>
            <consortium name="NCBI Genome Project"/>
        </authorList>
    </citation>
    <scope>NUCLEOTIDE SEQUENCE</scope>
    <source>
        <strain evidence="3">CBS 781.70</strain>
    </source>
</reference>
<name>A0A6G1GAH4_9PEZI</name>
<reference evidence="3" key="3">
    <citation type="submission" date="2025-04" db="UniProtKB">
        <authorList>
            <consortium name="RefSeq"/>
        </authorList>
    </citation>
    <scope>IDENTIFICATION</scope>
    <source>
        <strain evidence="3">CBS 781.70</strain>
    </source>
</reference>
<gene>
    <name evidence="1 3" type="ORF">P152DRAFT_234925</name>
</gene>
<keyword evidence="2" id="KW-1185">Reference proteome</keyword>
<protein>
    <submittedName>
        <fullName evidence="1 3">Uncharacterized protein</fullName>
    </submittedName>
</protein>
<evidence type="ECO:0000313" key="3">
    <source>
        <dbReference type="RefSeq" id="XP_033536470.1"/>
    </source>
</evidence>
<dbReference type="EMBL" id="ML975152">
    <property type="protein sequence ID" value="KAF1814839.1"/>
    <property type="molecule type" value="Genomic_DNA"/>
</dbReference>